<evidence type="ECO:0000256" key="20">
    <source>
        <dbReference type="ARBA" id="ARBA00023769"/>
    </source>
</evidence>
<comment type="catalytic activity">
    <reaction evidence="23">
        <text>nicotinate beta-D-ribonucleotide + CO2 + diphosphate = quinolinate + 5-phospho-alpha-D-ribose 1-diphosphate + 2 H(+)</text>
        <dbReference type="Rhea" id="RHEA:12733"/>
        <dbReference type="ChEBI" id="CHEBI:15378"/>
        <dbReference type="ChEBI" id="CHEBI:16526"/>
        <dbReference type="ChEBI" id="CHEBI:29959"/>
        <dbReference type="ChEBI" id="CHEBI:33019"/>
        <dbReference type="ChEBI" id="CHEBI:57502"/>
        <dbReference type="ChEBI" id="CHEBI:58017"/>
        <dbReference type="EC" id="2.4.2.19"/>
    </reaction>
</comment>
<gene>
    <name evidence="29" type="primary">LOC101717911</name>
</gene>
<evidence type="ECO:0000256" key="25">
    <source>
        <dbReference type="ARBA" id="ARBA00070166"/>
    </source>
</evidence>
<keyword evidence="17" id="KW-0653">Protein transport</keyword>
<comment type="similarity">
    <text evidence="4">Belongs to the jacalin lectin family.</text>
</comment>
<name>A0AAX6R955_HETGA</name>
<evidence type="ECO:0000256" key="17">
    <source>
        <dbReference type="ARBA" id="ARBA00022927"/>
    </source>
</evidence>
<dbReference type="FunFam" id="3.20.20.70:FF:000090">
    <property type="entry name" value="Nicotinate-nucleotide pyrophosphorylase [carboxylating]"/>
    <property type="match status" value="1"/>
</dbReference>
<evidence type="ECO:0000256" key="15">
    <source>
        <dbReference type="ARBA" id="ARBA00022729"/>
    </source>
</evidence>
<evidence type="ECO:0000256" key="22">
    <source>
        <dbReference type="ARBA" id="ARBA00037795"/>
    </source>
</evidence>
<dbReference type="NCBIfam" id="TIGR00078">
    <property type="entry name" value="nadC"/>
    <property type="match status" value="1"/>
</dbReference>
<evidence type="ECO:0000256" key="6">
    <source>
        <dbReference type="ARBA" id="ARBA00011218"/>
    </source>
</evidence>
<evidence type="ECO:0000256" key="5">
    <source>
        <dbReference type="ARBA" id="ARBA00009400"/>
    </source>
</evidence>
<dbReference type="InterPro" id="IPR027277">
    <property type="entry name" value="NadC/ModD"/>
</dbReference>
<comment type="pathway">
    <text evidence="3">Cofactor biosynthesis; NAD(+) biosynthesis; nicotinate D-ribonucleotide from quinolinate: step 1/1.</text>
</comment>
<dbReference type="Pfam" id="PF02749">
    <property type="entry name" value="QRPTase_N"/>
    <property type="match status" value="1"/>
</dbReference>
<evidence type="ECO:0000256" key="12">
    <source>
        <dbReference type="ARBA" id="ARBA00022642"/>
    </source>
</evidence>
<evidence type="ECO:0000256" key="23">
    <source>
        <dbReference type="ARBA" id="ARBA00047445"/>
    </source>
</evidence>
<keyword evidence="11" id="KW-0272">Extracellular matrix</keyword>
<evidence type="ECO:0000256" key="7">
    <source>
        <dbReference type="ARBA" id="ARBA00011944"/>
    </source>
</evidence>
<dbReference type="Gene3D" id="3.90.1170.20">
    <property type="entry name" value="Quinolinate phosphoribosyl transferase, N-terminal domain"/>
    <property type="match status" value="1"/>
</dbReference>
<dbReference type="PROSITE" id="PS51752">
    <property type="entry name" value="JACALIN_LECTIN"/>
    <property type="match status" value="1"/>
</dbReference>
<evidence type="ECO:0000256" key="13">
    <source>
        <dbReference type="ARBA" id="ARBA00022676"/>
    </source>
</evidence>
<dbReference type="CDD" id="cd09611">
    <property type="entry name" value="Jacalin_ZG16_like"/>
    <property type="match status" value="1"/>
</dbReference>
<dbReference type="GO" id="GO:0034213">
    <property type="term" value="P:quinolinate catabolic process"/>
    <property type="evidence" value="ECO:0007669"/>
    <property type="project" value="TreeGrafter"/>
</dbReference>
<comment type="subunit">
    <text evidence="6">Hexamer formed by 3 homodimers.</text>
</comment>
<dbReference type="EC" id="2.4.2.19" evidence="7"/>
<dbReference type="InterPro" id="IPR013785">
    <property type="entry name" value="Aldolase_TIM"/>
</dbReference>
<dbReference type="PANTHER" id="PTHR32179:SF3">
    <property type="entry name" value="NICOTINATE-NUCLEOTIDE PYROPHOSPHORYLASE [CARBOXYLATING]"/>
    <property type="match status" value="1"/>
</dbReference>
<dbReference type="GO" id="GO:0030246">
    <property type="term" value="F:carbohydrate binding"/>
    <property type="evidence" value="ECO:0007669"/>
    <property type="project" value="UniProtKB-KW"/>
</dbReference>
<dbReference type="InterPro" id="IPR001229">
    <property type="entry name" value="Jacalin-like_lectin_dom"/>
</dbReference>
<comment type="similarity">
    <text evidence="5">Belongs to the NadC/ModD family.</text>
</comment>
<evidence type="ECO:0000256" key="4">
    <source>
        <dbReference type="ARBA" id="ARBA00006568"/>
    </source>
</evidence>
<evidence type="ECO:0000259" key="27">
    <source>
        <dbReference type="PROSITE" id="PS51752"/>
    </source>
</evidence>
<feature type="domain" description="Jacalin-type lectin" evidence="27">
    <location>
        <begin position="278"/>
        <end position="413"/>
    </location>
</feature>
<dbReference type="GO" id="GO:0015031">
    <property type="term" value="P:protein transport"/>
    <property type="evidence" value="ECO:0007669"/>
    <property type="project" value="UniProtKB-KW"/>
</dbReference>
<protein>
    <recommendedName>
        <fullName evidence="8">Nicotinate-nucleotide pyrophosphorylase [carboxylating]</fullName>
        <ecNumber evidence="7">2.4.2.19</ecNumber>
    </recommendedName>
    <alternativeName>
        <fullName evidence="21">Quinolinate phosphoribosyltransferase [decarboxylating]</fullName>
    </alternativeName>
    <alternativeName>
        <fullName evidence="26">Secretory lectin ZG16</fullName>
    </alternativeName>
    <alternativeName>
        <fullName evidence="25">Zymogen granule membrane protein 16</fullName>
    </alternativeName>
</protein>
<evidence type="ECO:0000313" key="29">
    <source>
        <dbReference type="RefSeq" id="XP_021093107.1"/>
    </source>
</evidence>
<dbReference type="InterPro" id="IPR036068">
    <property type="entry name" value="Nicotinate_pribotase-like_C"/>
</dbReference>
<comment type="function">
    <text evidence="1">Involved in the catabolism of quinolinic acid (QA).</text>
</comment>
<evidence type="ECO:0000256" key="14">
    <source>
        <dbReference type="ARBA" id="ARBA00022679"/>
    </source>
</evidence>
<dbReference type="GO" id="GO:0031410">
    <property type="term" value="C:cytoplasmic vesicle"/>
    <property type="evidence" value="ECO:0007669"/>
    <property type="project" value="UniProtKB-KW"/>
</dbReference>
<dbReference type="Pfam" id="PF01419">
    <property type="entry name" value="Jacalin"/>
    <property type="match status" value="1"/>
</dbReference>
<evidence type="ECO:0000256" key="8">
    <source>
        <dbReference type="ARBA" id="ARBA00020990"/>
    </source>
</evidence>
<dbReference type="GO" id="GO:0009435">
    <property type="term" value="P:NAD+ biosynthetic process"/>
    <property type="evidence" value="ECO:0007669"/>
    <property type="project" value="InterPro"/>
</dbReference>
<dbReference type="RefSeq" id="XP_021093107.1">
    <property type="nucleotide sequence ID" value="XM_021237448.1"/>
</dbReference>
<keyword evidence="19" id="KW-0968">Cytoplasmic vesicle</keyword>
<evidence type="ECO:0000256" key="9">
    <source>
        <dbReference type="ARBA" id="ARBA00022448"/>
    </source>
</evidence>
<dbReference type="SUPFAM" id="SSF51690">
    <property type="entry name" value="Nicotinate/Quinolinate PRTase C-terminal domain-like"/>
    <property type="match status" value="1"/>
</dbReference>
<dbReference type="PANTHER" id="PTHR32179">
    <property type="entry name" value="NICOTINATE-NUCLEOTIDE PYROPHOSPHORYLASE [CARBOXYLATING]"/>
    <property type="match status" value="1"/>
</dbReference>
<evidence type="ECO:0000256" key="11">
    <source>
        <dbReference type="ARBA" id="ARBA00022530"/>
    </source>
</evidence>
<reference evidence="29" key="1">
    <citation type="submission" date="2025-08" db="UniProtKB">
        <authorList>
            <consortium name="RefSeq"/>
        </authorList>
    </citation>
    <scope>IDENTIFICATION</scope>
</reference>
<evidence type="ECO:0000256" key="2">
    <source>
        <dbReference type="ARBA" id="ARBA00004498"/>
    </source>
</evidence>
<evidence type="ECO:0000256" key="19">
    <source>
        <dbReference type="ARBA" id="ARBA00023329"/>
    </source>
</evidence>
<comment type="subcellular location">
    <subcellularLocation>
        <location evidence="20">Golgi apparatus lumen</location>
    </subcellularLocation>
    <subcellularLocation>
        <location evidence="2">Secreted</location>
        <location evidence="2">Extracellular space</location>
        <location evidence="2">Extracellular matrix</location>
    </subcellularLocation>
    <subcellularLocation>
        <location evidence="22">Zymogen granule lumen</location>
    </subcellularLocation>
</comment>
<dbReference type="InterPro" id="IPR022412">
    <property type="entry name" value="Quinolinate_PRibosylTrfase_N"/>
</dbReference>
<evidence type="ECO:0000313" key="28">
    <source>
        <dbReference type="Proteomes" id="UP000694906"/>
    </source>
</evidence>
<evidence type="ECO:0000256" key="1">
    <source>
        <dbReference type="ARBA" id="ARBA00003237"/>
    </source>
</evidence>
<evidence type="ECO:0000256" key="16">
    <source>
        <dbReference type="ARBA" id="ARBA00022734"/>
    </source>
</evidence>
<organism evidence="28 29">
    <name type="scientific">Heterocephalus glaber</name>
    <name type="common">Naked mole rat</name>
    <dbReference type="NCBI Taxonomy" id="10181"/>
    <lineage>
        <taxon>Eukaryota</taxon>
        <taxon>Metazoa</taxon>
        <taxon>Chordata</taxon>
        <taxon>Craniata</taxon>
        <taxon>Vertebrata</taxon>
        <taxon>Euteleostomi</taxon>
        <taxon>Mammalia</taxon>
        <taxon>Eutheria</taxon>
        <taxon>Euarchontoglires</taxon>
        <taxon>Glires</taxon>
        <taxon>Rodentia</taxon>
        <taxon>Hystricomorpha</taxon>
        <taxon>Bathyergidae</taxon>
        <taxon>Heterocephalus</taxon>
    </lineage>
</organism>
<evidence type="ECO:0000256" key="21">
    <source>
        <dbReference type="ARBA" id="ARBA00033102"/>
    </source>
</evidence>
<dbReference type="CDD" id="cd01572">
    <property type="entry name" value="QPRTase"/>
    <property type="match status" value="1"/>
</dbReference>
<evidence type="ECO:0000256" key="26">
    <source>
        <dbReference type="ARBA" id="ARBA00082337"/>
    </source>
</evidence>
<evidence type="ECO:0000256" key="10">
    <source>
        <dbReference type="ARBA" id="ARBA00022525"/>
    </source>
</evidence>
<evidence type="ECO:0000256" key="3">
    <source>
        <dbReference type="ARBA" id="ARBA00004893"/>
    </source>
</evidence>
<keyword evidence="12" id="KW-0662">Pyridine nucleotide biosynthesis</keyword>
<dbReference type="InterPro" id="IPR004393">
    <property type="entry name" value="NadC"/>
</dbReference>
<dbReference type="Proteomes" id="UP000694906">
    <property type="component" value="Unplaced"/>
</dbReference>
<dbReference type="SMART" id="SM00915">
    <property type="entry name" value="Jacalin"/>
    <property type="match status" value="1"/>
</dbReference>
<evidence type="ECO:0000256" key="24">
    <source>
        <dbReference type="ARBA" id="ARBA00054741"/>
    </source>
</evidence>
<accession>A0AAX6R955</accession>
<dbReference type="Pfam" id="PF01729">
    <property type="entry name" value="QRPTase_C"/>
    <property type="match status" value="1"/>
</dbReference>
<keyword evidence="15" id="KW-0732">Signal</keyword>
<keyword evidence="9" id="KW-0813">Transport</keyword>
<dbReference type="SUPFAM" id="SSF54675">
    <property type="entry name" value="Nicotinate/Quinolinate PRTase N-terminal domain-like"/>
    <property type="match status" value="1"/>
</dbReference>
<sequence>MDTEGLPLLLPPTALAALANSWLQEDCPGLNFAALASGAFPARAALWAKSRGILAGRPFFDAVFAHLSCQISWLLPEGSRLEPVVKVAEVRGPAHHLLLGERVALNILARCSGVASLAAAAVELTKAAGWSGQVAGTRKTTPGFRLVEKYGLLVGGAACHRYDLGGLVMVKDNHVVAAGSVEKAVQGARLAAGFSLKVEVECGSLQEAMQAALAGADLVMLDNFKPEGSNSGPCTFEAEDGTTELNPWPLRCPRMLTIVLLALLCASTSAKAALARSSSYNGEYGGGGGKRFSHSGYQLEGPITALRVRVNKYFIVGLQVRYGKVWSDYVGGKSGDLEEIFLHPGESVIQVSGKYKSYLRKLVFVTDKGRYLPFGKDTGTSFNALPLYPNTVLRFISGRSGSVIDAIGLHWDSYPSDCSSC</sequence>
<keyword evidence="18" id="KW-0333">Golgi apparatus</keyword>
<evidence type="ECO:0000256" key="18">
    <source>
        <dbReference type="ARBA" id="ARBA00023034"/>
    </source>
</evidence>
<keyword evidence="16" id="KW-0430">Lectin</keyword>
<dbReference type="FunFam" id="2.100.10.30:FF:000002">
    <property type="entry name" value="Zymogen granule membrane protein 16"/>
    <property type="match status" value="1"/>
</dbReference>
<keyword evidence="10" id="KW-0964">Secreted</keyword>
<dbReference type="GO" id="GO:0005796">
    <property type="term" value="C:Golgi lumen"/>
    <property type="evidence" value="ECO:0007669"/>
    <property type="project" value="UniProtKB-SubCell"/>
</dbReference>
<comment type="function">
    <text evidence="24">May play a role in protein trafficking. May act as a linker molecule between the submembranous matrix on the luminal side of zymogen granule membrane (ZGM) and aggregated secretory proteins during granule formation in the TGN.</text>
</comment>
<dbReference type="Gene3D" id="2.100.10.30">
    <property type="entry name" value="Jacalin-like lectin domain"/>
    <property type="match status" value="1"/>
</dbReference>
<dbReference type="FunFam" id="3.90.1170.20:FF:000004">
    <property type="entry name" value="Nicotinate-nucleotide pyrophosphorylase [carboxylating]"/>
    <property type="match status" value="1"/>
</dbReference>
<proteinExistence type="inferred from homology"/>
<keyword evidence="14" id="KW-0808">Transferase</keyword>
<dbReference type="InterPro" id="IPR036404">
    <property type="entry name" value="Jacalin-like_lectin_dom_sf"/>
</dbReference>
<keyword evidence="28" id="KW-1185">Reference proteome</keyword>
<dbReference type="AlphaFoldDB" id="A0AAX6R955"/>
<dbReference type="Gene3D" id="3.20.20.70">
    <property type="entry name" value="Aldolase class I"/>
    <property type="match status" value="1"/>
</dbReference>
<dbReference type="SUPFAM" id="SSF51101">
    <property type="entry name" value="Mannose-binding lectins"/>
    <property type="match status" value="1"/>
</dbReference>
<keyword evidence="13" id="KW-0328">Glycosyltransferase</keyword>
<dbReference type="InterPro" id="IPR037128">
    <property type="entry name" value="Quinolinate_PRibosylTase_N_sf"/>
</dbReference>
<dbReference type="GO" id="GO:0004514">
    <property type="term" value="F:nicotinate-nucleotide diphosphorylase (carboxylating) activity"/>
    <property type="evidence" value="ECO:0007669"/>
    <property type="project" value="UniProtKB-EC"/>
</dbReference>
<dbReference type="InterPro" id="IPR002638">
    <property type="entry name" value="Quinolinate_PRibosylTrfase_C"/>
</dbReference>
<dbReference type="GeneID" id="101717911"/>